<evidence type="ECO:0000256" key="1">
    <source>
        <dbReference type="SAM" id="MobiDB-lite"/>
    </source>
</evidence>
<name>A0A5A7P9N2_STRAF</name>
<feature type="compositionally biased region" description="Basic and acidic residues" evidence="1">
    <location>
        <begin position="26"/>
        <end position="57"/>
    </location>
</feature>
<keyword evidence="3" id="KW-1185">Reference proteome</keyword>
<organism evidence="2 3">
    <name type="scientific">Striga asiatica</name>
    <name type="common">Asiatic witchweed</name>
    <name type="synonym">Buchnera asiatica</name>
    <dbReference type="NCBI Taxonomy" id="4170"/>
    <lineage>
        <taxon>Eukaryota</taxon>
        <taxon>Viridiplantae</taxon>
        <taxon>Streptophyta</taxon>
        <taxon>Embryophyta</taxon>
        <taxon>Tracheophyta</taxon>
        <taxon>Spermatophyta</taxon>
        <taxon>Magnoliopsida</taxon>
        <taxon>eudicotyledons</taxon>
        <taxon>Gunneridae</taxon>
        <taxon>Pentapetalae</taxon>
        <taxon>asterids</taxon>
        <taxon>lamiids</taxon>
        <taxon>Lamiales</taxon>
        <taxon>Orobanchaceae</taxon>
        <taxon>Buchnereae</taxon>
        <taxon>Striga</taxon>
    </lineage>
</organism>
<dbReference type="Proteomes" id="UP000325081">
    <property type="component" value="Unassembled WGS sequence"/>
</dbReference>
<feature type="region of interest" description="Disordered" evidence="1">
    <location>
        <begin position="1"/>
        <end position="57"/>
    </location>
</feature>
<evidence type="ECO:0000313" key="2">
    <source>
        <dbReference type="EMBL" id="GER29284.1"/>
    </source>
</evidence>
<evidence type="ECO:0000313" key="3">
    <source>
        <dbReference type="Proteomes" id="UP000325081"/>
    </source>
</evidence>
<protein>
    <submittedName>
        <fullName evidence="2">Gamma-glutamyl phosphate reductase</fullName>
    </submittedName>
</protein>
<gene>
    <name evidence="2" type="ORF">STAS_05133</name>
</gene>
<accession>A0A5A7P9N2</accession>
<reference evidence="3" key="1">
    <citation type="journal article" date="2019" name="Curr. Biol.">
        <title>Genome Sequence of Striga asiatica Provides Insight into the Evolution of Plant Parasitism.</title>
        <authorList>
            <person name="Yoshida S."/>
            <person name="Kim S."/>
            <person name="Wafula E.K."/>
            <person name="Tanskanen J."/>
            <person name="Kim Y.M."/>
            <person name="Honaas L."/>
            <person name="Yang Z."/>
            <person name="Spallek T."/>
            <person name="Conn C.E."/>
            <person name="Ichihashi Y."/>
            <person name="Cheong K."/>
            <person name="Cui S."/>
            <person name="Der J.P."/>
            <person name="Gundlach H."/>
            <person name="Jiao Y."/>
            <person name="Hori C."/>
            <person name="Ishida J.K."/>
            <person name="Kasahara H."/>
            <person name="Kiba T."/>
            <person name="Kim M.S."/>
            <person name="Koo N."/>
            <person name="Laohavisit A."/>
            <person name="Lee Y.H."/>
            <person name="Lumba S."/>
            <person name="McCourt P."/>
            <person name="Mortimer J.C."/>
            <person name="Mutuku J.M."/>
            <person name="Nomura T."/>
            <person name="Sasaki-Sekimoto Y."/>
            <person name="Seto Y."/>
            <person name="Wang Y."/>
            <person name="Wakatake T."/>
            <person name="Sakakibara H."/>
            <person name="Demura T."/>
            <person name="Yamaguchi S."/>
            <person name="Yoneyama K."/>
            <person name="Manabe R.I."/>
            <person name="Nelson D.C."/>
            <person name="Schulman A.H."/>
            <person name="Timko M.P."/>
            <person name="dePamphilis C.W."/>
            <person name="Choi D."/>
            <person name="Shirasu K."/>
        </authorList>
    </citation>
    <scope>NUCLEOTIDE SEQUENCE [LARGE SCALE GENOMIC DNA]</scope>
    <source>
        <strain evidence="3">cv. UVA1</strain>
    </source>
</reference>
<sequence>MPSGTTTESNLTGQSESSEEPSSDFHVLEESIPIKRVSPHSDYEEQQPKKPKIDADNLRADSSIVSTPTRLQTAEARLLYVHFLLIKIVDPWPPATLHFGSHYVRFREIVLNDSRANGWHYFAPNDEADTFSAHNLCAPRVSYGPVYYKHGLGLMFHTYLDIVCTAMENINHLNRPPFLIRKAHDTQAMVNQYAVASAISKIHLYTRENLNGRAIPSTKIPSCDTIKTDLTYGTCNCILIQWC</sequence>
<dbReference type="AlphaFoldDB" id="A0A5A7P9N2"/>
<feature type="compositionally biased region" description="Polar residues" evidence="1">
    <location>
        <begin position="1"/>
        <end position="16"/>
    </location>
</feature>
<comment type="caution">
    <text evidence="2">The sequence shown here is derived from an EMBL/GenBank/DDBJ whole genome shotgun (WGS) entry which is preliminary data.</text>
</comment>
<proteinExistence type="predicted"/>
<dbReference type="EMBL" id="BKCP01003447">
    <property type="protein sequence ID" value="GER29284.1"/>
    <property type="molecule type" value="Genomic_DNA"/>
</dbReference>